<dbReference type="NCBIfam" id="TIGR01951">
    <property type="entry name" value="nusB"/>
    <property type="match status" value="1"/>
</dbReference>
<accession>A0A2I1K1W1</accession>
<evidence type="ECO:0000256" key="6">
    <source>
        <dbReference type="HAMAP-Rule" id="MF_00073"/>
    </source>
</evidence>
<dbReference type="EMBL" id="PKHE01000006">
    <property type="protein sequence ID" value="PKY89587.1"/>
    <property type="molecule type" value="Genomic_DNA"/>
</dbReference>
<keyword evidence="4 6" id="KW-0805">Transcription regulation</keyword>
<dbReference type="HAMAP" id="MF_00073">
    <property type="entry name" value="NusB"/>
    <property type="match status" value="1"/>
</dbReference>
<keyword evidence="5 6" id="KW-0804">Transcription</keyword>
<dbReference type="Pfam" id="PF01029">
    <property type="entry name" value="NusB"/>
    <property type="match status" value="1"/>
</dbReference>
<evidence type="ECO:0000256" key="4">
    <source>
        <dbReference type="ARBA" id="ARBA00023015"/>
    </source>
</evidence>
<dbReference type="InterPro" id="IPR006027">
    <property type="entry name" value="NusB_RsmB_TIM44"/>
</dbReference>
<evidence type="ECO:0000256" key="1">
    <source>
        <dbReference type="ARBA" id="ARBA00005952"/>
    </source>
</evidence>
<evidence type="ECO:0000256" key="2">
    <source>
        <dbReference type="ARBA" id="ARBA00022814"/>
    </source>
</evidence>
<dbReference type="InterPro" id="IPR011605">
    <property type="entry name" value="NusB_fam"/>
</dbReference>
<dbReference type="RefSeq" id="WP_101954082.1">
    <property type="nucleotide sequence ID" value="NZ_PKHE01000006.1"/>
</dbReference>
<protein>
    <recommendedName>
        <fullName evidence="6">Transcription antitermination protein NusB</fullName>
    </recommendedName>
    <alternativeName>
        <fullName evidence="6">Antitermination factor NusB</fullName>
    </alternativeName>
</protein>
<comment type="similarity">
    <text evidence="1 6">Belongs to the NusB family.</text>
</comment>
<keyword evidence="2 6" id="KW-0889">Transcription antitermination</keyword>
<keyword evidence="3 6" id="KW-0694">RNA-binding</keyword>
<evidence type="ECO:0000256" key="5">
    <source>
        <dbReference type="ARBA" id="ARBA00023163"/>
    </source>
</evidence>
<dbReference type="GO" id="GO:0005829">
    <property type="term" value="C:cytosol"/>
    <property type="evidence" value="ECO:0007669"/>
    <property type="project" value="TreeGrafter"/>
</dbReference>
<sequence>MKGIKRRQAARRVAVQALYLLNETDQVTVDQAIEFALESGNFPEEGYGQLEEPYLHELVQGVQNHTEDLDSKITPYLINWTLDRIAKIDLIILRIAFYEIFYQSDEIVPPAVAVNEAIELTKVFSDDRSRQFVSGVLAQAMDALKDEKNNDE</sequence>
<comment type="caution">
    <text evidence="8">The sequence shown here is derived from an EMBL/GenBank/DDBJ whole genome shotgun (WGS) entry which is preliminary data.</text>
</comment>
<evidence type="ECO:0000259" key="7">
    <source>
        <dbReference type="Pfam" id="PF01029"/>
    </source>
</evidence>
<evidence type="ECO:0000313" key="9">
    <source>
        <dbReference type="Proteomes" id="UP000234384"/>
    </source>
</evidence>
<dbReference type="PANTHER" id="PTHR11078">
    <property type="entry name" value="N UTILIZATION SUBSTANCE PROTEIN B-RELATED"/>
    <property type="match status" value="1"/>
</dbReference>
<dbReference type="PANTHER" id="PTHR11078:SF3">
    <property type="entry name" value="ANTITERMINATION NUSB DOMAIN-CONTAINING PROTEIN"/>
    <property type="match status" value="1"/>
</dbReference>
<organism evidence="8 9">
    <name type="scientific">Falseniella ignava</name>
    <dbReference type="NCBI Taxonomy" id="137730"/>
    <lineage>
        <taxon>Bacteria</taxon>
        <taxon>Bacillati</taxon>
        <taxon>Bacillota</taxon>
        <taxon>Bacilli</taxon>
        <taxon>Lactobacillales</taxon>
        <taxon>Aerococcaceae</taxon>
        <taxon>Falseniella</taxon>
    </lineage>
</organism>
<dbReference type="Proteomes" id="UP000234384">
    <property type="component" value="Unassembled WGS sequence"/>
</dbReference>
<evidence type="ECO:0000256" key="3">
    <source>
        <dbReference type="ARBA" id="ARBA00022884"/>
    </source>
</evidence>
<dbReference type="OrthoDB" id="9811381at2"/>
<dbReference type="AlphaFoldDB" id="A0A2I1K1W1"/>
<dbReference type="GO" id="GO:0031564">
    <property type="term" value="P:transcription antitermination"/>
    <property type="evidence" value="ECO:0007669"/>
    <property type="project" value="UniProtKB-KW"/>
</dbReference>
<reference evidence="8 9" key="1">
    <citation type="submission" date="2017-12" db="EMBL/GenBank/DDBJ databases">
        <title>Phylogenetic diversity of female urinary microbiome.</title>
        <authorList>
            <person name="Thomas-White K."/>
            <person name="Wolfe A.J."/>
        </authorList>
    </citation>
    <scope>NUCLEOTIDE SEQUENCE [LARGE SCALE GENOMIC DNA]</scope>
    <source>
        <strain evidence="8 9">UMB0898</strain>
    </source>
</reference>
<dbReference type="GO" id="GO:0006353">
    <property type="term" value="P:DNA-templated transcription termination"/>
    <property type="evidence" value="ECO:0007669"/>
    <property type="project" value="UniProtKB-UniRule"/>
</dbReference>
<proteinExistence type="inferred from homology"/>
<name>A0A2I1K1W1_9LACT</name>
<gene>
    <name evidence="6 8" type="primary">nusB</name>
    <name evidence="8" type="ORF">CYJ57_03435</name>
</gene>
<evidence type="ECO:0000313" key="8">
    <source>
        <dbReference type="EMBL" id="PKY89587.1"/>
    </source>
</evidence>
<dbReference type="Gene3D" id="1.10.940.10">
    <property type="entry name" value="NusB-like"/>
    <property type="match status" value="1"/>
</dbReference>
<comment type="function">
    <text evidence="6">Involved in transcription antitermination. Required for transcription of ribosomal RNA (rRNA) genes. Binds specifically to the boxA antiterminator sequence of the ribosomal RNA (rrn) operons.</text>
</comment>
<dbReference type="GO" id="GO:0003723">
    <property type="term" value="F:RNA binding"/>
    <property type="evidence" value="ECO:0007669"/>
    <property type="project" value="UniProtKB-UniRule"/>
</dbReference>
<dbReference type="InterPro" id="IPR035926">
    <property type="entry name" value="NusB-like_sf"/>
</dbReference>
<feature type="domain" description="NusB/RsmB/TIM44" evidence="7">
    <location>
        <begin position="9"/>
        <end position="141"/>
    </location>
</feature>
<dbReference type="SUPFAM" id="SSF48013">
    <property type="entry name" value="NusB-like"/>
    <property type="match status" value="1"/>
</dbReference>